<evidence type="ECO:0000259" key="2">
    <source>
        <dbReference type="PROSITE" id="PS50812"/>
    </source>
</evidence>
<evidence type="ECO:0000256" key="1">
    <source>
        <dbReference type="SAM" id="MobiDB-lite"/>
    </source>
</evidence>
<dbReference type="SMART" id="SM00293">
    <property type="entry name" value="PWWP"/>
    <property type="match status" value="1"/>
</dbReference>
<feature type="domain" description="PWWP" evidence="2">
    <location>
        <begin position="8"/>
        <end position="59"/>
    </location>
</feature>
<feature type="region of interest" description="Disordered" evidence="1">
    <location>
        <begin position="61"/>
        <end position="118"/>
    </location>
</feature>
<evidence type="ECO:0000313" key="4">
    <source>
        <dbReference type="Proteomes" id="UP000694540"/>
    </source>
</evidence>
<dbReference type="PANTHER" id="PTHR12550:SF41">
    <property type="entry name" value="HEPATOMA-DERIVED GROWTH FACTOR"/>
    <property type="match status" value="1"/>
</dbReference>
<name>A0A8C3WI54_9CETA</name>
<dbReference type="InterPro" id="IPR000313">
    <property type="entry name" value="PWWP_dom"/>
</dbReference>
<keyword evidence="4" id="KW-1185">Reference proteome</keyword>
<dbReference type="SUPFAM" id="SSF63748">
    <property type="entry name" value="Tudor/PWWP/MBT"/>
    <property type="match status" value="1"/>
</dbReference>
<proteinExistence type="predicted"/>
<sequence length="118" mass="13446">MPHLSLSNWDLVFAKVKGYAHWPARVEQTAEANRYRVFFFGTHETAFLGPRHLFPYQESKEKLGKPNKRRGNWAGPAHWDRLPHPHARSSTRAPGPWGLTRMGQATRPSPLCPHSLGV</sequence>
<dbReference type="Ensembl" id="ENSCWAT00000018033.1">
    <property type="protein sequence ID" value="ENSCWAP00000016626.1"/>
    <property type="gene ID" value="ENSCWAG00000012849.1"/>
</dbReference>
<dbReference type="GeneTree" id="ENSGT00940000163720"/>
<dbReference type="Gene3D" id="2.30.30.140">
    <property type="match status" value="1"/>
</dbReference>
<dbReference type="Proteomes" id="UP000694540">
    <property type="component" value="Unplaced"/>
</dbReference>
<dbReference type="Pfam" id="PF00855">
    <property type="entry name" value="PWWP"/>
    <property type="match status" value="1"/>
</dbReference>
<dbReference type="PANTHER" id="PTHR12550">
    <property type="entry name" value="HEPATOMA-DERIVED GROWTH FACTOR-RELATED"/>
    <property type="match status" value="1"/>
</dbReference>
<organism evidence="3 4">
    <name type="scientific">Catagonus wagneri</name>
    <name type="common">Chacoan peccary</name>
    <dbReference type="NCBI Taxonomy" id="51154"/>
    <lineage>
        <taxon>Eukaryota</taxon>
        <taxon>Metazoa</taxon>
        <taxon>Chordata</taxon>
        <taxon>Craniata</taxon>
        <taxon>Vertebrata</taxon>
        <taxon>Euteleostomi</taxon>
        <taxon>Mammalia</taxon>
        <taxon>Eutheria</taxon>
        <taxon>Laurasiatheria</taxon>
        <taxon>Artiodactyla</taxon>
        <taxon>Suina</taxon>
        <taxon>Tayassuidae</taxon>
        <taxon>Catagonus</taxon>
    </lineage>
</organism>
<reference evidence="3" key="2">
    <citation type="submission" date="2025-09" db="UniProtKB">
        <authorList>
            <consortium name="Ensembl"/>
        </authorList>
    </citation>
    <scope>IDENTIFICATION</scope>
</reference>
<accession>A0A8C3WI54</accession>
<dbReference type="PROSITE" id="PS50812">
    <property type="entry name" value="PWWP"/>
    <property type="match status" value="1"/>
</dbReference>
<reference evidence="3" key="1">
    <citation type="submission" date="2025-08" db="UniProtKB">
        <authorList>
            <consortium name="Ensembl"/>
        </authorList>
    </citation>
    <scope>IDENTIFICATION</scope>
</reference>
<protein>
    <recommendedName>
        <fullName evidence="2">PWWP domain-containing protein</fullName>
    </recommendedName>
</protein>
<evidence type="ECO:0000313" key="3">
    <source>
        <dbReference type="Ensembl" id="ENSCWAP00000016626.1"/>
    </source>
</evidence>
<dbReference type="AlphaFoldDB" id="A0A8C3WI54"/>